<comment type="caution">
    <text evidence="4">The sequence shown here is derived from an EMBL/GenBank/DDBJ whole genome shotgun (WGS) entry which is preliminary data.</text>
</comment>
<dbReference type="EMBL" id="LGSS01000003">
    <property type="protein sequence ID" value="KNF09372.1"/>
    <property type="molecule type" value="Genomic_DNA"/>
</dbReference>
<keyword evidence="1 3" id="KW-0812">Transmembrane</keyword>
<accession>A0A0L0WD23</accession>
<dbReference type="PANTHER" id="PTHR37815">
    <property type="entry name" value="UPF0397 PROTEIN BC_2624-RELATED"/>
    <property type="match status" value="1"/>
</dbReference>
<dbReference type="PANTHER" id="PTHR37815:SF3">
    <property type="entry name" value="UPF0397 PROTEIN SPR0429"/>
    <property type="match status" value="1"/>
</dbReference>
<dbReference type="Proteomes" id="UP000037267">
    <property type="component" value="Unassembled WGS sequence"/>
</dbReference>
<dbReference type="Gene3D" id="1.10.1760.20">
    <property type="match status" value="1"/>
</dbReference>
<dbReference type="OrthoDB" id="411368at2"/>
<feature type="transmembrane region" description="Helical" evidence="3">
    <location>
        <begin position="12"/>
        <end position="31"/>
    </location>
</feature>
<dbReference type="InterPro" id="IPR009825">
    <property type="entry name" value="ECF_substrate-spec-like"/>
</dbReference>
<dbReference type="STRING" id="1503.CLPU_3c01500"/>
<feature type="transmembrane region" description="Helical" evidence="3">
    <location>
        <begin position="105"/>
        <end position="124"/>
    </location>
</feature>
<keyword evidence="2 3" id="KW-1133">Transmembrane helix</keyword>
<keyword evidence="3" id="KW-0472">Membrane</keyword>
<keyword evidence="5" id="KW-1185">Reference proteome</keyword>
<sequence length="268" mass="29156">MNSKIRRLSYYALMIALVLVATAAIQIPIPFTNGYIHAGDSMIFIAGIMLGWKGGAISGGLGSALADLMLGYPHWSIPTLIIKSVMGGIVGFMSQDYDEKRLNSLKKMISVIISSGWIVLMLVLKSFLTKKVGGFSSTTYTTNLITKLELDGISSLKNLYQSVQTSLSLALILIPIVIIILYIILRLKDKEMFSLSSLIGIILAGVWMVTGYYVAGGILQGSMIASIFTIPPNIIQFVGGMVIAYPILLGLKRTKYFEETLKNSKSSL</sequence>
<feature type="transmembrane region" description="Helical" evidence="3">
    <location>
        <begin position="234"/>
        <end position="251"/>
    </location>
</feature>
<reference evidence="5" key="1">
    <citation type="submission" date="2015-07" db="EMBL/GenBank/DDBJ databases">
        <title>Draft genome sequence of the purine-degrading Gottschalkia purinilyticum DSM 1384 (formerly Clostridium purinilyticum).</title>
        <authorList>
            <person name="Poehlein A."/>
            <person name="Schiel-Bengelsdorf B."/>
            <person name="Bengelsdorf F.R."/>
            <person name="Daniel R."/>
            <person name="Duerre P."/>
        </authorList>
    </citation>
    <scope>NUCLEOTIDE SEQUENCE [LARGE SCALE GENOMIC DNA]</scope>
    <source>
        <strain evidence="5">DSM 1384</strain>
    </source>
</reference>
<organism evidence="4 5">
    <name type="scientific">Gottschalkia purinilytica</name>
    <name type="common">Clostridium purinilyticum</name>
    <dbReference type="NCBI Taxonomy" id="1503"/>
    <lineage>
        <taxon>Bacteria</taxon>
        <taxon>Bacillati</taxon>
        <taxon>Bacillota</taxon>
        <taxon>Tissierellia</taxon>
        <taxon>Tissierellales</taxon>
        <taxon>Gottschalkiaceae</taxon>
        <taxon>Gottschalkia</taxon>
    </lineage>
</organism>
<evidence type="ECO:0000313" key="5">
    <source>
        <dbReference type="Proteomes" id="UP000037267"/>
    </source>
</evidence>
<name>A0A0L0WD23_GOTPU</name>
<dbReference type="AlphaFoldDB" id="A0A0L0WD23"/>
<evidence type="ECO:0000256" key="1">
    <source>
        <dbReference type="ARBA" id="ARBA00022692"/>
    </source>
</evidence>
<feature type="transmembrane region" description="Helical" evidence="3">
    <location>
        <begin position="166"/>
        <end position="185"/>
    </location>
</feature>
<protein>
    <submittedName>
        <fullName evidence="4">Putative membrane protein</fullName>
    </submittedName>
</protein>
<proteinExistence type="predicted"/>
<evidence type="ECO:0000256" key="3">
    <source>
        <dbReference type="SAM" id="Phobius"/>
    </source>
</evidence>
<feature type="transmembrane region" description="Helical" evidence="3">
    <location>
        <begin position="43"/>
        <end position="66"/>
    </location>
</feature>
<dbReference type="GO" id="GO:0016020">
    <property type="term" value="C:membrane"/>
    <property type="evidence" value="ECO:0007669"/>
    <property type="project" value="InterPro"/>
</dbReference>
<dbReference type="Pfam" id="PF07155">
    <property type="entry name" value="ECF-ribofla_trS"/>
    <property type="match status" value="2"/>
</dbReference>
<gene>
    <name evidence="4" type="ORF">CLPU_3c01500</name>
</gene>
<evidence type="ECO:0000256" key="2">
    <source>
        <dbReference type="ARBA" id="ARBA00022989"/>
    </source>
</evidence>
<evidence type="ECO:0000313" key="4">
    <source>
        <dbReference type="EMBL" id="KNF09372.1"/>
    </source>
</evidence>
<dbReference type="RefSeq" id="WP_050354363.1">
    <property type="nucleotide sequence ID" value="NZ_LGSS01000003.1"/>
</dbReference>
<feature type="transmembrane region" description="Helical" evidence="3">
    <location>
        <begin position="192"/>
        <end position="214"/>
    </location>
</feature>